<feature type="compositionally biased region" description="Low complexity" evidence="1">
    <location>
        <begin position="18"/>
        <end position="33"/>
    </location>
</feature>
<gene>
    <name evidence="2" type="ORF">EHS25_009237</name>
</gene>
<keyword evidence="3" id="KW-1185">Reference proteome</keyword>
<dbReference type="Proteomes" id="UP000279259">
    <property type="component" value="Unassembled WGS sequence"/>
</dbReference>
<feature type="region of interest" description="Disordered" evidence="1">
    <location>
        <begin position="1"/>
        <end position="33"/>
    </location>
</feature>
<feature type="compositionally biased region" description="Basic and acidic residues" evidence="1">
    <location>
        <begin position="1"/>
        <end position="16"/>
    </location>
</feature>
<proteinExistence type="predicted"/>
<reference evidence="2 3" key="1">
    <citation type="submission" date="2018-11" db="EMBL/GenBank/DDBJ databases">
        <title>Genome sequence of Saitozyma podzolica DSM 27192.</title>
        <authorList>
            <person name="Aliyu H."/>
            <person name="Gorte O."/>
            <person name="Ochsenreither K."/>
        </authorList>
    </citation>
    <scope>NUCLEOTIDE SEQUENCE [LARGE SCALE GENOMIC DNA]</scope>
    <source>
        <strain evidence="2 3">DSM 27192</strain>
    </source>
</reference>
<sequence length="137" mass="14980">MEHSSSMKNLRTERVKGSPYSRPSPKLKKPSSLAPFATVKSLLSYVTSPFLSRTRSTLPTTINDMEIDDDAAEQRSESGSEDQWDGEPPATMQGQDVFSLAAAAGREGPEFDSRATAWRARARSPVVGARRPGEHSK</sequence>
<evidence type="ECO:0000313" key="3">
    <source>
        <dbReference type="Proteomes" id="UP000279259"/>
    </source>
</evidence>
<evidence type="ECO:0000313" key="2">
    <source>
        <dbReference type="EMBL" id="RSH91867.1"/>
    </source>
</evidence>
<feature type="region of interest" description="Disordered" evidence="1">
    <location>
        <begin position="53"/>
        <end position="137"/>
    </location>
</feature>
<protein>
    <submittedName>
        <fullName evidence="2">Uncharacterized protein</fullName>
    </submittedName>
</protein>
<dbReference type="OrthoDB" id="79830at2759"/>
<accession>A0A427YLD9</accession>
<evidence type="ECO:0000256" key="1">
    <source>
        <dbReference type="SAM" id="MobiDB-lite"/>
    </source>
</evidence>
<organism evidence="2 3">
    <name type="scientific">Saitozyma podzolica</name>
    <dbReference type="NCBI Taxonomy" id="1890683"/>
    <lineage>
        <taxon>Eukaryota</taxon>
        <taxon>Fungi</taxon>
        <taxon>Dikarya</taxon>
        <taxon>Basidiomycota</taxon>
        <taxon>Agaricomycotina</taxon>
        <taxon>Tremellomycetes</taxon>
        <taxon>Tremellales</taxon>
        <taxon>Trimorphomycetaceae</taxon>
        <taxon>Saitozyma</taxon>
    </lineage>
</organism>
<dbReference type="EMBL" id="RSCD01000007">
    <property type="protein sequence ID" value="RSH91867.1"/>
    <property type="molecule type" value="Genomic_DNA"/>
</dbReference>
<dbReference type="STRING" id="1890683.A0A427YLD9"/>
<name>A0A427YLD9_9TREE</name>
<comment type="caution">
    <text evidence="2">The sequence shown here is derived from an EMBL/GenBank/DDBJ whole genome shotgun (WGS) entry which is preliminary data.</text>
</comment>
<dbReference type="AlphaFoldDB" id="A0A427YLD9"/>
<feature type="compositionally biased region" description="Polar residues" evidence="1">
    <location>
        <begin position="53"/>
        <end position="63"/>
    </location>
</feature>